<accession>A0A9W9JZU1</accession>
<reference evidence="3" key="2">
    <citation type="journal article" date="2023" name="IMA Fungus">
        <title>Comparative genomic study of the Penicillium genus elucidates a diverse pangenome and 15 lateral gene transfer events.</title>
        <authorList>
            <person name="Petersen C."/>
            <person name="Sorensen T."/>
            <person name="Nielsen M.R."/>
            <person name="Sondergaard T.E."/>
            <person name="Sorensen J.L."/>
            <person name="Fitzpatrick D.A."/>
            <person name="Frisvad J.C."/>
            <person name="Nielsen K.L."/>
        </authorList>
    </citation>
    <scope>NUCLEOTIDE SEQUENCE</scope>
    <source>
        <strain evidence="3">IBT 34128</strain>
    </source>
</reference>
<evidence type="ECO:0000256" key="1">
    <source>
        <dbReference type="SAM" id="MobiDB-lite"/>
    </source>
</evidence>
<comment type="caution">
    <text evidence="3">The sequence shown here is derived from an EMBL/GenBank/DDBJ whole genome shotgun (WGS) entry which is preliminary data.</text>
</comment>
<dbReference type="GeneID" id="81397913"/>
<dbReference type="EMBL" id="JAPMSZ010000010">
    <property type="protein sequence ID" value="KAJ5086912.1"/>
    <property type="molecule type" value="Genomic_DNA"/>
</dbReference>
<feature type="compositionally biased region" description="Polar residues" evidence="1">
    <location>
        <begin position="145"/>
        <end position="167"/>
    </location>
</feature>
<keyword evidence="4" id="KW-1185">Reference proteome</keyword>
<feature type="region of interest" description="Disordered" evidence="1">
    <location>
        <begin position="83"/>
        <end position="167"/>
    </location>
</feature>
<proteinExistence type="predicted"/>
<feature type="compositionally biased region" description="Low complexity" evidence="1">
    <location>
        <begin position="92"/>
        <end position="123"/>
    </location>
</feature>
<feature type="chain" id="PRO_5040804352" description="Siderophore biosynthesis enzyme" evidence="2">
    <location>
        <begin position="19"/>
        <end position="196"/>
    </location>
</feature>
<dbReference type="OrthoDB" id="3942074at2759"/>
<evidence type="ECO:0008006" key="5">
    <source>
        <dbReference type="Google" id="ProtNLM"/>
    </source>
</evidence>
<sequence>MKAVTLPLLLSLAGLSVARTDLGGCVSSQTTNQWHEASMIWYVPNSGEICDIPDCGGGRAPPKTNQPGCPLYTGTETLTPSYLPGWGPNGKAVPSTTAVAETSSTEAAQPTDSSSSSAAAAPPVLSPPRSKPAAGHITPAPVSTPLVTMTKTTSSGSTDSPPVSGSNPDYNAAAMPASNVAGVVAVVAAVIGAMAL</sequence>
<name>A0A9W9JZU1_9EURO</name>
<feature type="signal peptide" evidence="2">
    <location>
        <begin position="1"/>
        <end position="18"/>
    </location>
</feature>
<gene>
    <name evidence="3" type="ORF">NUU61_008219</name>
</gene>
<dbReference type="RefSeq" id="XP_056509037.1">
    <property type="nucleotide sequence ID" value="XM_056658744.1"/>
</dbReference>
<evidence type="ECO:0000256" key="2">
    <source>
        <dbReference type="SAM" id="SignalP"/>
    </source>
</evidence>
<keyword evidence="2" id="KW-0732">Signal</keyword>
<protein>
    <recommendedName>
        <fullName evidence="5">Siderophore biosynthesis enzyme</fullName>
    </recommendedName>
</protein>
<evidence type="ECO:0000313" key="4">
    <source>
        <dbReference type="Proteomes" id="UP001141434"/>
    </source>
</evidence>
<reference evidence="3" key="1">
    <citation type="submission" date="2022-11" db="EMBL/GenBank/DDBJ databases">
        <authorList>
            <person name="Petersen C."/>
        </authorList>
    </citation>
    <scope>NUCLEOTIDE SEQUENCE</scope>
    <source>
        <strain evidence="3">IBT 34128</strain>
    </source>
</reference>
<dbReference type="AlphaFoldDB" id="A0A9W9JZU1"/>
<organism evidence="3 4">
    <name type="scientific">Penicillium alfredii</name>
    <dbReference type="NCBI Taxonomy" id="1506179"/>
    <lineage>
        <taxon>Eukaryota</taxon>
        <taxon>Fungi</taxon>
        <taxon>Dikarya</taxon>
        <taxon>Ascomycota</taxon>
        <taxon>Pezizomycotina</taxon>
        <taxon>Eurotiomycetes</taxon>
        <taxon>Eurotiomycetidae</taxon>
        <taxon>Eurotiales</taxon>
        <taxon>Aspergillaceae</taxon>
        <taxon>Penicillium</taxon>
    </lineage>
</organism>
<evidence type="ECO:0000313" key="3">
    <source>
        <dbReference type="EMBL" id="KAJ5086912.1"/>
    </source>
</evidence>
<dbReference type="Proteomes" id="UP001141434">
    <property type="component" value="Unassembled WGS sequence"/>
</dbReference>